<dbReference type="Proteomes" id="UP000199111">
    <property type="component" value="Unassembled WGS sequence"/>
</dbReference>
<organism evidence="3 4">
    <name type="scientific">Streptosporangium canum</name>
    <dbReference type="NCBI Taxonomy" id="324952"/>
    <lineage>
        <taxon>Bacteria</taxon>
        <taxon>Bacillati</taxon>
        <taxon>Actinomycetota</taxon>
        <taxon>Actinomycetes</taxon>
        <taxon>Streptosporangiales</taxon>
        <taxon>Streptosporangiaceae</taxon>
        <taxon>Streptosporangium</taxon>
    </lineage>
</organism>
<accession>A0A1I4C4L5</accession>
<sequence length="330" mass="37194">MTMPLPDFLTIGAPKAGTTALHAALARHPGLFLSPVKEPKFFLTDGPPPTRGGPGDAQTYREHIWRREDYEALFGAAPPGALTGESTPFYLYDRAAQRRLRAAVPEARLIVVLRDPVERAHSNWTHLWSAGLEPVGDIVRACGEEEQRIRAGWAPFWHYRGLGRYGEQLAHLFTLFPREQVLVFRYRDLVDRPADALDRICRFLGVETGVVTEVPRENVTAHPEPTRGHRLLSRALRTGAAVGRFLPERLSGALTDPLERRLQQRARSRRPLTWEQREQLIGYFAQDVALLQKVTGEDFSDWLRPRERSGGLVGTRPAGQRQARNGRPQA</sequence>
<evidence type="ECO:0000313" key="3">
    <source>
        <dbReference type="EMBL" id="SFK76064.1"/>
    </source>
</evidence>
<dbReference type="AlphaFoldDB" id="A0A1I4C4L5"/>
<evidence type="ECO:0000256" key="1">
    <source>
        <dbReference type="ARBA" id="ARBA00022679"/>
    </source>
</evidence>
<dbReference type="EMBL" id="FOQY01000034">
    <property type="protein sequence ID" value="SFK76064.1"/>
    <property type="molecule type" value="Genomic_DNA"/>
</dbReference>
<dbReference type="InterPro" id="IPR037359">
    <property type="entry name" value="NST/OST"/>
</dbReference>
<name>A0A1I4C4L5_9ACTN</name>
<evidence type="ECO:0000313" key="4">
    <source>
        <dbReference type="Proteomes" id="UP000199111"/>
    </source>
</evidence>
<feature type="region of interest" description="Disordered" evidence="2">
    <location>
        <begin position="305"/>
        <end position="330"/>
    </location>
</feature>
<dbReference type="PANTHER" id="PTHR10605:SF56">
    <property type="entry name" value="BIFUNCTIONAL HEPARAN SULFATE N-DEACETYLASE_N-SULFOTRANSFERASE"/>
    <property type="match status" value="1"/>
</dbReference>
<dbReference type="Gene3D" id="3.40.50.300">
    <property type="entry name" value="P-loop containing nucleotide triphosphate hydrolases"/>
    <property type="match status" value="1"/>
</dbReference>
<protein>
    <submittedName>
        <fullName evidence="3">Sulfotransferase family protein</fullName>
    </submittedName>
</protein>
<dbReference type="GO" id="GO:0008146">
    <property type="term" value="F:sulfotransferase activity"/>
    <property type="evidence" value="ECO:0007669"/>
    <property type="project" value="InterPro"/>
</dbReference>
<gene>
    <name evidence="3" type="ORF">SAMN05216275_13468</name>
</gene>
<dbReference type="PANTHER" id="PTHR10605">
    <property type="entry name" value="HEPARAN SULFATE SULFOTRANSFERASE"/>
    <property type="match status" value="1"/>
</dbReference>
<dbReference type="Pfam" id="PF13469">
    <property type="entry name" value="Sulfotransfer_3"/>
    <property type="match status" value="1"/>
</dbReference>
<keyword evidence="4" id="KW-1185">Reference proteome</keyword>
<evidence type="ECO:0000256" key="2">
    <source>
        <dbReference type="SAM" id="MobiDB-lite"/>
    </source>
</evidence>
<keyword evidence="1 3" id="KW-0808">Transferase</keyword>
<dbReference type="InterPro" id="IPR027417">
    <property type="entry name" value="P-loop_NTPase"/>
</dbReference>
<reference evidence="4" key="1">
    <citation type="submission" date="2016-10" db="EMBL/GenBank/DDBJ databases">
        <authorList>
            <person name="Varghese N."/>
            <person name="Submissions S."/>
        </authorList>
    </citation>
    <scope>NUCLEOTIDE SEQUENCE [LARGE SCALE GENOMIC DNA]</scope>
    <source>
        <strain evidence="4">CGMCC 4.2126</strain>
    </source>
</reference>
<proteinExistence type="predicted"/>
<dbReference type="SUPFAM" id="SSF52540">
    <property type="entry name" value="P-loop containing nucleoside triphosphate hydrolases"/>
    <property type="match status" value="1"/>
</dbReference>